<protein>
    <submittedName>
        <fullName evidence="1">Uncharacterized protein</fullName>
    </submittedName>
</protein>
<proteinExistence type="predicted"/>
<comment type="caution">
    <text evidence="1">The sequence shown here is derived from an EMBL/GenBank/DDBJ whole genome shotgun (WGS) entry which is preliminary data.</text>
</comment>
<keyword evidence="2" id="KW-1185">Reference proteome</keyword>
<reference evidence="1" key="2">
    <citation type="journal article" date="2022" name="New Phytol.">
        <title>Evolutionary transition to the ectomycorrhizal habit in the genomes of a hyperdiverse lineage of mushroom-forming fungi.</title>
        <authorList>
            <person name="Looney B."/>
            <person name="Miyauchi S."/>
            <person name="Morin E."/>
            <person name="Drula E."/>
            <person name="Courty P.E."/>
            <person name="Kohler A."/>
            <person name="Kuo A."/>
            <person name="LaButti K."/>
            <person name="Pangilinan J."/>
            <person name="Lipzen A."/>
            <person name="Riley R."/>
            <person name="Andreopoulos W."/>
            <person name="He G."/>
            <person name="Johnson J."/>
            <person name="Nolan M."/>
            <person name="Tritt A."/>
            <person name="Barry K.W."/>
            <person name="Grigoriev I.V."/>
            <person name="Nagy L.G."/>
            <person name="Hibbett D."/>
            <person name="Henrissat B."/>
            <person name="Matheny P.B."/>
            <person name="Labbe J."/>
            <person name="Martin F.M."/>
        </authorList>
    </citation>
    <scope>NUCLEOTIDE SEQUENCE</scope>
    <source>
        <strain evidence="1">HHB10654</strain>
    </source>
</reference>
<accession>A0ACB8SMX6</accession>
<reference evidence="1" key="1">
    <citation type="submission" date="2021-03" db="EMBL/GenBank/DDBJ databases">
        <authorList>
            <consortium name="DOE Joint Genome Institute"/>
            <person name="Ahrendt S."/>
            <person name="Looney B.P."/>
            <person name="Miyauchi S."/>
            <person name="Morin E."/>
            <person name="Drula E."/>
            <person name="Courty P.E."/>
            <person name="Chicoki N."/>
            <person name="Fauchery L."/>
            <person name="Kohler A."/>
            <person name="Kuo A."/>
            <person name="Labutti K."/>
            <person name="Pangilinan J."/>
            <person name="Lipzen A."/>
            <person name="Riley R."/>
            <person name="Andreopoulos W."/>
            <person name="He G."/>
            <person name="Johnson J."/>
            <person name="Barry K.W."/>
            <person name="Grigoriev I.V."/>
            <person name="Nagy L."/>
            <person name="Hibbett D."/>
            <person name="Henrissat B."/>
            <person name="Matheny P.B."/>
            <person name="Labbe J."/>
            <person name="Martin F."/>
        </authorList>
    </citation>
    <scope>NUCLEOTIDE SEQUENCE</scope>
    <source>
        <strain evidence="1">HHB10654</strain>
    </source>
</reference>
<dbReference type="EMBL" id="MU277245">
    <property type="protein sequence ID" value="KAI0057572.1"/>
    <property type="molecule type" value="Genomic_DNA"/>
</dbReference>
<organism evidence="1 2">
    <name type="scientific">Artomyces pyxidatus</name>
    <dbReference type="NCBI Taxonomy" id="48021"/>
    <lineage>
        <taxon>Eukaryota</taxon>
        <taxon>Fungi</taxon>
        <taxon>Dikarya</taxon>
        <taxon>Basidiomycota</taxon>
        <taxon>Agaricomycotina</taxon>
        <taxon>Agaricomycetes</taxon>
        <taxon>Russulales</taxon>
        <taxon>Auriscalpiaceae</taxon>
        <taxon>Artomyces</taxon>
    </lineage>
</organism>
<gene>
    <name evidence="1" type="ORF">BV25DRAFT_1920044</name>
</gene>
<dbReference type="Proteomes" id="UP000814140">
    <property type="component" value="Unassembled WGS sequence"/>
</dbReference>
<evidence type="ECO:0000313" key="1">
    <source>
        <dbReference type="EMBL" id="KAI0057572.1"/>
    </source>
</evidence>
<sequence length="382" mass="42031">MARLSAPVDEFHALARAAPVEHRKPILARVAELRAAYKKQQERCIAFRQLTQEYADRYLADISDGDLRAEVVSLKSVFEKGTCAGLKSVRKAVMAVSLPDDVKLFRDLDATLKTIQTCYKDLDKFWIGEVRRVTKALKARRMAEDKVRSNGRLFTRLPEDISASPVRPSDPSVINPGQSSFVNSTVQMAPNMSAASTTLHALYHSLSPSSHELPLLRADLHLRLSRLPTTLHWLWSLGRLRTHPSLKAATDEDAQLSRHCGGAPVFHEIGMLLRKTEDAWDALCARRNTVLARVLALDDPDALIGACFAKRLSRVLRAWVKEGEVLRAAAARLGLEPFPESVLSYGAASGDQTSCAHVVLPGIHVAGQPSSKGPSWRSLALA</sequence>
<evidence type="ECO:0000313" key="2">
    <source>
        <dbReference type="Proteomes" id="UP000814140"/>
    </source>
</evidence>
<name>A0ACB8SMX6_9AGAM</name>